<feature type="domain" description="Tr-type G" evidence="4">
    <location>
        <begin position="1"/>
        <end position="155"/>
    </location>
</feature>
<evidence type="ECO:0000256" key="2">
    <source>
        <dbReference type="ARBA" id="ARBA00022741"/>
    </source>
</evidence>
<gene>
    <name evidence="5" type="ORF">NMU03_16515</name>
</gene>
<dbReference type="PROSITE" id="PS51722">
    <property type="entry name" value="G_TR_2"/>
    <property type="match status" value="1"/>
</dbReference>
<comment type="similarity">
    <text evidence="1">Belongs to the TRAFAC class translation factor GTPase superfamily. Classic translation factor GTPase family. PrfC subfamily.</text>
</comment>
<evidence type="ECO:0000256" key="3">
    <source>
        <dbReference type="ARBA" id="ARBA00023134"/>
    </source>
</evidence>
<dbReference type="Pfam" id="PF00009">
    <property type="entry name" value="GTP_EFTU"/>
    <property type="match status" value="1"/>
</dbReference>
<dbReference type="EMBL" id="CP101620">
    <property type="protein sequence ID" value="UTY39147.1"/>
    <property type="molecule type" value="Genomic_DNA"/>
</dbReference>
<keyword evidence="2" id="KW-0547">Nucleotide-binding</keyword>
<evidence type="ECO:0000313" key="6">
    <source>
        <dbReference type="Proteomes" id="UP001060112"/>
    </source>
</evidence>
<dbReference type="PRINTS" id="PR00315">
    <property type="entry name" value="ELONGATNFCT"/>
</dbReference>
<dbReference type="SUPFAM" id="SSF52540">
    <property type="entry name" value="P-loop containing nucleoside triphosphate hydrolases"/>
    <property type="match status" value="1"/>
</dbReference>
<keyword evidence="6" id="KW-1185">Reference proteome</keyword>
<dbReference type="InterPro" id="IPR004548">
    <property type="entry name" value="PrfC"/>
</dbReference>
<dbReference type="Gene3D" id="3.40.50.300">
    <property type="entry name" value="P-loop containing nucleotide triphosphate hydrolases"/>
    <property type="match status" value="1"/>
</dbReference>
<evidence type="ECO:0000256" key="1">
    <source>
        <dbReference type="ARBA" id="ARBA00009978"/>
    </source>
</evidence>
<accession>A0ABY5I1B2</accession>
<dbReference type="NCBIfam" id="TIGR00231">
    <property type="entry name" value="small_GTP"/>
    <property type="match status" value="1"/>
</dbReference>
<keyword evidence="3" id="KW-0342">GTP-binding</keyword>
<evidence type="ECO:0000259" key="4">
    <source>
        <dbReference type="PROSITE" id="PS51722"/>
    </source>
</evidence>
<evidence type="ECO:0000313" key="5">
    <source>
        <dbReference type="EMBL" id="UTY39147.1"/>
    </source>
</evidence>
<name>A0ABY5I1B2_9FIRM</name>
<sequence>MEIEKQRGISVTSSVLQFNYDGFCINILDTPGHQDFSEDTYRTLMAADSAVMVIDGSKGVEDQTRKLFKVCAMRHIPIFTFINKMDREAKDPYELMEEIERELGVETCAVNWPIGCGKDFKGVYERQKDEVIRFIPVQGGKKKLMSRYVMLKMKV</sequence>
<dbReference type="PANTHER" id="PTHR43556:SF2">
    <property type="entry name" value="PEPTIDE CHAIN RELEASE FACTOR RF3"/>
    <property type="match status" value="1"/>
</dbReference>
<organism evidence="5 6">
    <name type="scientific">Allocoprobacillus halotolerans</name>
    <dbReference type="NCBI Taxonomy" id="2944914"/>
    <lineage>
        <taxon>Bacteria</taxon>
        <taxon>Bacillati</taxon>
        <taxon>Bacillota</taxon>
        <taxon>Erysipelotrichia</taxon>
        <taxon>Erysipelotrichales</taxon>
        <taxon>Erysipelotrichaceae</taxon>
        <taxon>Allocoprobacillus</taxon>
    </lineage>
</organism>
<dbReference type="PANTHER" id="PTHR43556">
    <property type="entry name" value="PEPTIDE CHAIN RELEASE FACTOR RF3"/>
    <property type="match status" value="1"/>
</dbReference>
<reference evidence="5" key="1">
    <citation type="submission" date="2022-07" db="EMBL/GenBank/DDBJ databases">
        <title>Faecal culturing of patients with breast cancer.</title>
        <authorList>
            <person name="Teng N.M.Y."/>
            <person name="Kiu R."/>
            <person name="Evans R."/>
            <person name="Baker D.J."/>
            <person name="Zenner C."/>
            <person name="Robinson S.D."/>
            <person name="Hall L.J."/>
        </authorList>
    </citation>
    <scope>NUCLEOTIDE SEQUENCE</scope>
    <source>
        <strain evidence="5">LH1062</strain>
    </source>
</reference>
<dbReference type="InterPro" id="IPR027417">
    <property type="entry name" value="P-loop_NTPase"/>
</dbReference>
<dbReference type="InterPro" id="IPR005225">
    <property type="entry name" value="Small_GTP-bd"/>
</dbReference>
<dbReference type="InterPro" id="IPR000795">
    <property type="entry name" value="T_Tr_GTP-bd_dom"/>
</dbReference>
<protein>
    <submittedName>
        <fullName evidence="5">GTP-binding protein</fullName>
    </submittedName>
</protein>
<dbReference type="Proteomes" id="UP001060112">
    <property type="component" value="Chromosome"/>
</dbReference>
<proteinExistence type="inferred from homology"/>